<accession>A0A5P3MRU4</accession>
<gene>
    <name evidence="2" type="ORF">D0T90_07270</name>
</gene>
<keyword evidence="3" id="KW-1185">Reference proteome</keyword>
<evidence type="ECO:0000256" key="1">
    <source>
        <dbReference type="SAM" id="Phobius"/>
    </source>
</evidence>
<organism evidence="2 3">
    <name type="scientific">Neisseria animalis</name>
    <dbReference type="NCBI Taxonomy" id="492"/>
    <lineage>
        <taxon>Bacteria</taxon>
        <taxon>Pseudomonadati</taxon>
        <taxon>Pseudomonadota</taxon>
        <taxon>Betaproteobacteria</taxon>
        <taxon>Neisseriales</taxon>
        <taxon>Neisseriaceae</taxon>
        <taxon>Neisseria</taxon>
    </lineage>
</organism>
<sequence>MLIQFFLLLPYRLLSGVVFEAGNEWVLWLMVWVAGTSWIYFVATNADQMWKAEKQIKYLLLPAIIGCLPLLADGCRILAEHFVLR</sequence>
<dbReference type="Proteomes" id="UP000325536">
    <property type="component" value="Chromosome"/>
</dbReference>
<evidence type="ECO:0000313" key="3">
    <source>
        <dbReference type="Proteomes" id="UP000325536"/>
    </source>
</evidence>
<dbReference type="EMBL" id="CP031699">
    <property type="protein sequence ID" value="QEY24312.1"/>
    <property type="molecule type" value="Genomic_DNA"/>
</dbReference>
<feature type="transmembrane region" description="Helical" evidence="1">
    <location>
        <begin position="58"/>
        <end position="79"/>
    </location>
</feature>
<keyword evidence="1" id="KW-0472">Membrane</keyword>
<reference evidence="2 3" key="1">
    <citation type="submission" date="2018-08" db="EMBL/GenBank/DDBJ databases">
        <title>Neisseria animalis ATCC 49930 complete genome.</title>
        <authorList>
            <person name="Veseli I.A."/>
            <person name="Mascarenhas dos Santos A.C."/>
            <person name="Buttler R."/>
            <person name="Pombert J.-F."/>
        </authorList>
    </citation>
    <scope>NUCLEOTIDE SEQUENCE [LARGE SCALE GENOMIC DNA]</scope>
    <source>
        <strain evidence="2 3">ATCC 49930</strain>
    </source>
</reference>
<dbReference type="AlphaFoldDB" id="A0A5P3MRU4"/>
<name>A0A5P3MRU4_NEIAN</name>
<dbReference type="KEGG" id="naq:D0T90_07270"/>
<keyword evidence="1" id="KW-1133">Transmembrane helix</keyword>
<evidence type="ECO:0000313" key="2">
    <source>
        <dbReference type="EMBL" id="QEY24312.1"/>
    </source>
</evidence>
<protein>
    <submittedName>
        <fullName evidence="2">Uncharacterized protein</fullName>
    </submittedName>
</protein>
<feature type="transmembrane region" description="Helical" evidence="1">
    <location>
        <begin position="25"/>
        <end position="46"/>
    </location>
</feature>
<proteinExistence type="predicted"/>
<keyword evidence="1" id="KW-0812">Transmembrane</keyword>